<accession>A0A0H3FW11</accession>
<evidence type="ECO:0000259" key="8">
    <source>
        <dbReference type="SMART" id="SM00922"/>
    </source>
</evidence>
<keyword evidence="4 7" id="KW-0413">Isomerase</keyword>
<dbReference type="PROSITE" id="PS00909">
    <property type="entry name" value="MR_MLE_2"/>
    <property type="match status" value="1"/>
</dbReference>
<dbReference type="SMART" id="SM00922">
    <property type="entry name" value="MR_MLE"/>
    <property type="match status" value="1"/>
</dbReference>
<dbReference type="SUPFAM" id="SSF54826">
    <property type="entry name" value="Enolase N-terminal domain-like"/>
    <property type="match status" value="1"/>
</dbReference>
<dbReference type="InterPro" id="IPR018110">
    <property type="entry name" value="Mandel_Rmase/mucon_lact_enz_CS"/>
</dbReference>
<dbReference type="PANTHER" id="PTHR48080:SF3">
    <property type="entry name" value="ENOLASE SUPERFAMILY MEMBER DDB_G0284701"/>
    <property type="match status" value="1"/>
</dbReference>
<dbReference type="AlphaFoldDB" id="A0A0H3FW11"/>
<dbReference type="InterPro" id="IPR013341">
    <property type="entry name" value="Mandelate_racemase_N_dom"/>
</dbReference>
<dbReference type="InterPro" id="IPR036849">
    <property type="entry name" value="Enolase-like_C_sf"/>
</dbReference>
<dbReference type="Pfam" id="PF02746">
    <property type="entry name" value="MR_MLE_N"/>
    <property type="match status" value="1"/>
</dbReference>
<sequence length="331" mass="35550">MTATRSLSIMGESLPLKTPFRISRGVKNTIDTIVANISESGVTGRGEGIPYPRYGQTVESALIEANSVSHKITEHYGREALLTLLPPGPARNALDCALWDIEARISGQSVASMMGIAKLEPLATAVTISLDEPEVMAKAAAKLAYCPVIKVKVDEHNPEDCIKAVRDQAPKARLIVDPNESWSFDLLDKMQNFLADARVALLEQPLAAGADEALKGFSPAVPICADEVFHSADDLDHIADRYQVINIKLDKTGGLTAAIDIMKQARSLNLSIMVGCMVCSSLSLAPAFHLAAQADFVDLDGADWLVHDRNDGMLLDNGILHPPSATFWGGP</sequence>
<dbReference type="RefSeq" id="WP_011241045.1">
    <property type="nucleotide sequence ID" value="NC_017262.1"/>
</dbReference>
<feature type="binding site" evidence="6">
    <location>
        <position position="226"/>
    </location>
    <ligand>
        <name>Mg(2+)</name>
        <dbReference type="ChEBI" id="CHEBI:18420"/>
    </ligand>
</feature>
<evidence type="ECO:0000256" key="3">
    <source>
        <dbReference type="ARBA" id="ARBA00022842"/>
    </source>
</evidence>
<dbReference type="EC" id="5.1.1.-" evidence="7"/>
<evidence type="ECO:0000256" key="7">
    <source>
        <dbReference type="RuleBase" id="RU366006"/>
    </source>
</evidence>
<feature type="binding site" evidence="6">
    <location>
        <position position="203"/>
    </location>
    <ligand>
        <name>Mg(2+)</name>
        <dbReference type="ChEBI" id="CHEBI:18420"/>
    </ligand>
</feature>
<dbReference type="PANTHER" id="PTHR48080">
    <property type="entry name" value="D-GALACTONATE DEHYDRATASE-RELATED"/>
    <property type="match status" value="1"/>
</dbReference>
<dbReference type="Pfam" id="PF13378">
    <property type="entry name" value="MR_MLE_C"/>
    <property type="match status" value="1"/>
</dbReference>
<gene>
    <name evidence="9" type="ordered locus">Zmob_0107</name>
</gene>
<dbReference type="HOGENOM" id="CLU_030273_4_3_5"/>
<evidence type="ECO:0000256" key="1">
    <source>
        <dbReference type="ARBA" id="ARBA00008031"/>
    </source>
</evidence>
<dbReference type="OrthoDB" id="9782675at2"/>
<evidence type="ECO:0000313" key="10">
    <source>
        <dbReference type="Proteomes" id="UP000001494"/>
    </source>
</evidence>
<evidence type="ECO:0000256" key="6">
    <source>
        <dbReference type="PIRSR" id="PIRSR634603-3"/>
    </source>
</evidence>
<dbReference type="Gene3D" id="3.20.20.120">
    <property type="entry name" value="Enolase-like C-terminal domain"/>
    <property type="match status" value="1"/>
</dbReference>
<reference evidence="9 10" key="1">
    <citation type="journal article" date="2011" name="J. Bacteriol.">
        <title>Genome sequence of the ethanol-producing Zymomonas mobilis subsp. mobilis lectotype strain ATCC 10988.</title>
        <authorList>
            <person name="Pappas K.M."/>
            <person name="Kouvelis V.N."/>
            <person name="Saunders E."/>
            <person name="Brettin T.S."/>
            <person name="Bruce D."/>
            <person name="Detter C."/>
            <person name="Balakireva M."/>
            <person name="Han C.S."/>
            <person name="Savvakis G."/>
            <person name="Kyrpides N.C."/>
            <person name="Typas M.A."/>
        </authorList>
    </citation>
    <scope>NUCLEOTIDE SEQUENCE [LARGE SCALE GENOMIC DNA]</scope>
    <source>
        <strain evidence="10">ATCC 10988 / DSM 424 / CCUG 17860 / LMG 404 / NCIMB 8938 / NRRL B-806 / ZM1</strain>
    </source>
</reference>
<dbReference type="SFLD" id="SFLDG00180">
    <property type="entry name" value="muconate_cycloisomerase"/>
    <property type="match status" value="1"/>
</dbReference>
<evidence type="ECO:0000256" key="4">
    <source>
        <dbReference type="ARBA" id="ARBA00023235"/>
    </source>
</evidence>
<dbReference type="InterPro" id="IPR013342">
    <property type="entry name" value="Mandelate_racemase_C"/>
</dbReference>
<dbReference type="SUPFAM" id="SSF51604">
    <property type="entry name" value="Enolase C-terminal domain-like"/>
    <property type="match status" value="1"/>
</dbReference>
<name>A0A0H3FW11_ZYMMA</name>
<organism evidence="9 10">
    <name type="scientific">Zymomonas mobilis subsp. mobilis (strain ATCC 10988 / DSM 424 / LMG 404 / NCIMB 8938 / NRRL B-806 / ZM1)</name>
    <dbReference type="NCBI Taxonomy" id="555217"/>
    <lineage>
        <taxon>Bacteria</taxon>
        <taxon>Pseudomonadati</taxon>
        <taxon>Pseudomonadota</taxon>
        <taxon>Alphaproteobacteria</taxon>
        <taxon>Sphingomonadales</taxon>
        <taxon>Zymomonadaceae</taxon>
        <taxon>Zymomonas</taxon>
    </lineage>
</organism>
<dbReference type="GO" id="GO:0016855">
    <property type="term" value="F:racemase and epimerase activity, acting on amino acids and derivatives"/>
    <property type="evidence" value="ECO:0007669"/>
    <property type="project" value="UniProtKB-UniRule"/>
</dbReference>
<evidence type="ECO:0000256" key="2">
    <source>
        <dbReference type="ARBA" id="ARBA00022723"/>
    </source>
</evidence>
<feature type="binding site" evidence="6">
    <location>
        <position position="177"/>
    </location>
    <ligand>
        <name>Mg(2+)</name>
        <dbReference type="ChEBI" id="CHEBI:18420"/>
    </ligand>
</feature>
<dbReference type="InterPro" id="IPR034603">
    <property type="entry name" value="Dipeptide_epimerase"/>
</dbReference>
<evidence type="ECO:0000313" key="9">
    <source>
        <dbReference type="EMBL" id="AEH61960.1"/>
    </source>
</evidence>
<keyword evidence="2 6" id="KW-0479">Metal-binding</keyword>
<dbReference type="GO" id="GO:0009063">
    <property type="term" value="P:amino acid catabolic process"/>
    <property type="evidence" value="ECO:0007669"/>
    <property type="project" value="InterPro"/>
</dbReference>
<dbReference type="InterPro" id="IPR034593">
    <property type="entry name" value="DgoD-like"/>
</dbReference>
<dbReference type="CDD" id="cd03319">
    <property type="entry name" value="L-Ala-DL-Glu_epimerase"/>
    <property type="match status" value="1"/>
</dbReference>
<proteinExistence type="inferred from homology"/>
<dbReference type="InterPro" id="IPR029017">
    <property type="entry name" value="Enolase-like_N"/>
</dbReference>
<dbReference type="Proteomes" id="UP000001494">
    <property type="component" value="Chromosome"/>
</dbReference>
<evidence type="ECO:0000256" key="5">
    <source>
        <dbReference type="PIRSR" id="PIRSR634603-1"/>
    </source>
</evidence>
<dbReference type="SFLD" id="SFLDS00001">
    <property type="entry name" value="Enolase"/>
    <property type="match status" value="1"/>
</dbReference>
<comment type="similarity">
    <text evidence="1 7">Belongs to the mandelate racemase/muconate lactonizing enzyme family.</text>
</comment>
<keyword evidence="3 6" id="KW-0460">Magnesium</keyword>
<feature type="domain" description="Mandelate racemase/muconate lactonizing enzyme C-terminal" evidence="8">
    <location>
        <begin position="133"/>
        <end position="224"/>
    </location>
</feature>
<feature type="active site" description="Proton acceptor; specific for (R)-substrate epimerization" evidence="5">
    <location>
        <position position="152"/>
    </location>
</feature>
<dbReference type="GO" id="GO:0000287">
    <property type="term" value="F:magnesium ion binding"/>
    <property type="evidence" value="ECO:0007669"/>
    <property type="project" value="UniProtKB-ARBA"/>
</dbReference>
<dbReference type="KEGG" id="zmm:Zmob_0107"/>
<dbReference type="SFLD" id="SFLDF00010">
    <property type="entry name" value="dipeptide_epimerase"/>
    <property type="match status" value="1"/>
</dbReference>
<dbReference type="NCBIfam" id="NF042940">
    <property type="entry name" value="racemase_DgcA"/>
    <property type="match status" value="1"/>
</dbReference>
<dbReference type="eggNOG" id="COG4948">
    <property type="taxonomic scope" value="Bacteria"/>
</dbReference>
<dbReference type="EMBL" id="CP002850">
    <property type="protein sequence ID" value="AEH61960.1"/>
    <property type="molecule type" value="Genomic_DNA"/>
</dbReference>
<protein>
    <recommendedName>
        <fullName evidence="7">Dipeptide epimerase</fullName>
        <ecNumber evidence="7">5.1.1.-</ecNumber>
    </recommendedName>
</protein>
<dbReference type="GeneID" id="79903652"/>
<dbReference type="Gene3D" id="3.30.390.10">
    <property type="entry name" value="Enolase-like, N-terminal domain"/>
    <property type="match status" value="1"/>
</dbReference>
<comment type="cofactor">
    <cofactor evidence="6 7">
        <name>Mg(2+)</name>
        <dbReference type="ChEBI" id="CHEBI:18420"/>
    </cofactor>
    <text evidence="6 7">Binds 1 Mg(2+) ion per subunit.</text>
</comment>
<feature type="active site" description="Proton acceptor; specific for (S)-substrate epimerization" evidence="5">
    <location>
        <position position="248"/>
    </location>
</feature>
<dbReference type="InterPro" id="IPR029065">
    <property type="entry name" value="Enolase_C-like"/>
</dbReference>